<keyword evidence="4" id="KW-1185">Reference proteome</keyword>
<dbReference type="EMBL" id="JAODUP010000005">
    <property type="protein sequence ID" value="KAK2170028.1"/>
    <property type="molecule type" value="Genomic_DNA"/>
</dbReference>
<organism evidence="3 4">
    <name type="scientific">Paralvinella palmiformis</name>
    <dbReference type="NCBI Taxonomy" id="53620"/>
    <lineage>
        <taxon>Eukaryota</taxon>
        <taxon>Metazoa</taxon>
        <taxon>Spiralia</taxon>
        <taxon>Lophotrochozoa</taxon>
        <taxon>Annelida</taxon>
        <taxon>Polychaeta</taxon>
        <taxon>Sedentaria</taxon>
        <taxon>Canalipalpata</taxon>
        <taxon>Terebellida</taxon>
        <taxon>Terebelliformia</taxon>
        <taxon>Alvinellidae</taxon>
        <taxon>Paralvinella</taxon>
    </lineage>
</organism>
<proteinExistence type="inferred from homology"/>
<dbReference type="GO" id="GO:0000398">
    <property type="term" value="P:mRNA splicing, via spliceosome"/>
    <property type="evidence" value="ECO:0007669"/>
    <property type="project" value="TreeGrafter"/>
</dbReference>
<feature type="compositionally biased region" description="Basic residues" evidence="2">
    <location>
        <begin position="205"/>
        <end position="227"/>
    </location>
</feature>
<dbReference type="Proteomes" id="UP001208570">
    <property type="component" value="Unassembled WGS sequence"/>
</dbReference>
<dbReference type="GO" id="GO:0005684">
    <property type="term" value="C:U2-type spliceosomal complex"/>
    <property type="evidence" value="ECO:0007669"/>
    <property type="project" value="TreeGrafter"/>
</dbReference>
<feature type="compositionally biased region" description="Basic and acidic residues" evidence="2">
    <location>
        <begin position="273"/>
        <end position="299"/>
    </location>
</feature>
<feature type="region of interest" description="Disordered" evidence="2">
    <location>
        <begin position="273"/>
        <end position="307"/>
    </location>
</feature>
<sequence>MQAKMREDPLYAIRQKEEEARKRLLQNPIKLKQLQKLMKECEKKKKKKEKKKRKKSKKKHKQSSDSDDSDDEILNQYLSLLKQSKPDDSRLKERRNASDSDERNMEWNGPEEKRHPRKSVVEGKYDRSRRHESGENPKSRREIEDHQSRTHRYHSSDDDDDDDDADCHHHTRKQHKSYGLLVKGENKIKMERSRSEERQIEKSQSKKHARSKSRSRSPIRNRLKHNTRRDEGKHEPKRRHSRSPARKESRKKLTAEEMERRRVEMMENARWRDEQRERNVKKYREEEAKEKEALEKRGSSSDFLNPMLMKHASSTSVEDRIKRNIYNVQRTKVDLEKKFTKR</sequence>
<comment type="similarity">
    <text evidence="1">Belongs to the CWC25 family.</text>
</comment>
<dbReference type="PANTHER" id="PTHR16196:SF0">
    <property type="entry name" value="PRE-MRNA-SPLICING FACTOR CWC25 HOMOLOG"/>
    <property type="match status" value="1"/>
</dbReference>
<evidence type="ECO:0000313" key="3">
    <source>
        <dbReference type="EMBL" id="KAK2170028.1"/>
    </source>
</evidence>
<dbReference type="AlphaFoldDB" id="A0AAD9KE87"/>
<feature type="compositionally biased region" description="Basic residues" evidence="2">
    <location>
        <begin position="235"/>
        <end position="244"/>
    </location>
</feature>
<dbReference type="InterPro" id="IPR051376">
    <property type="entry name" value="CWC25_splicing_factor"/>
</dbReference>
<feature type="compositionally biased region" description="Basic residues" evidence="2">
    <location>
        <begin position="44"/>
        <end position="61"/>
    </location>
</feature>
<name>A0AAD9KE87_9ANNE</name>
<protein>
    <recommendedName>
        <fullName evidence="5">Pre-mRNA-splicing factor CWC25 homolog</fullName>
    </recommendedName>
</protein>
<evidence type="ECO:0008006" key="5">
    <source>
        <dbReference type="Google" id="ProtNLM"/>
    </source>
</evidence>
<feature type="compositionally biased region" description="Basic and acidic residues" evidence="2">
    <location>
        <begin position="184"/>
        <end position="204"/>
    </location>
</feature>
<dbReference type="PANTHER" id="PTHR16196">
    <property type="entry name" value="CELL CYCLE CONTROL PROTEIN CWF25"/>
    <property type="match status" value="1"/>
</dbReference>
<evidence type="ECO:0000256" key="1">
    <source>
        <dbReference type="ARBA" id="ARBA00006695"/>
    </source>
</evidence>
<comment type="caution">
    <text evidence="3">The sequence shown here is derived from an EMBL/GenBank/DDBJ whole genome shotgun (WGS) entry which is preliminary data.</text>
</comment>
<reference evidence="3" key="1">
    <citation type="journal article" date="2023" name="Mol. Biol. Evol.">
        <title>Third-Generation Sequencing Reveals the Adaptive Role of the Epigenome in Three Deep-Sea Polychaetes.</title>
        <authorList>
            <person name="Perez M."/>
            <person name="Aroh O."/>
            <person name="Sun Y."/>
            <person name="Lan Y."/>
            <person name="Juniper S.K."/>
            <person name="Young C.R."/>
            <person name="Angers B."/>
            <person name="Qian P.Y."/>
        </authorList>
    </citation>
    <scope>NUCLEOTIDE SEQUENCE</scope>
    <source>
        <strain evidence="3">P08H-3</strain>
    </source>
</reference>
<feature type="compositionally biased region" description="Basic and acidic residues" evidence="2">
    <location>
        <begin position="84"/>
        <end position="148"/>
    </location>
</feature>
<feature type="region of interest" description="Disordered" evidence="2">
    <location>
        <begin position="24"/>
        <end position="261"/>
    </location>
</feature>
<accession>A0AAD9KE87</accession>
<evidence type="ECO:0000256" key="2">
    <source>
        <dbReference type="SAM" id="MobiDB-lite"/>
    </source>
</evidence>
<feature type="compositionally biased region" description="Basic and acidic residues" evidence="2">
    <location>
        <begin position="245"/>
        <end position="261"/>
    </location>
</feature>
<evidence type="ECO:0000313" key="4">
    <source>
        <dbReference type="Proteomes" id="UP001208570"/>
    </source>
</evidence>
<gene>
    <name evidence="3" type="ORF">LSH36_5g18064</name>
</gene>